<organism evidence="1 2">
    <name type="scientific">Phytophthora cactorum</name>
    <dbReference type="NCBI Taxonomy" id="29920"/>
    <lineage>
        <taxon>Eukaryota</taxon>
        <taxon>Sar</taxon>
        <taxon>Stramenopiles</taxon>
        <taxon>Oomycota</taxon>
        <taxon>Peronosporomycetes</taxon>
        <taxon>Peronosporales</taxon>
        <taxon>Peronosporaceae</taxon>
        <taxon>Phytophthora</taxon>
    </lineage>
</organism>
<comment type="caution">
    <text evidence="1">The sequence shown here is derived from an EMBL/GenBank/DDBJ whole genome shotgun (WGS) entry which is preliminary data.</text>
</comment>
<dbReference type="EMBL" id="RCMK01000775">
    <property type="protein sequence ID" value="KAG2912815.1"/>
    <property type="molecule type" value="Genomic_DNA"/>
</dbReference>
<protein>
    <submittedName>
        <fullName evidence="1">Uncharacterized protein</fullName>
    </submittedName>
</protein>
<dbReference type="AlphaFoldDB" id="A0A8T1C0I9"/>
<gene>
    <name evidence="1" type="ORF">PC117_g18784</name>
</gene>
<dbReference type="Proteomes" id="UP000736787">
    <property type="component" value="Unassembled WGS sequence"/>
</dbReference>
<evidence type="ECO:0000313" key="1">
    <source>
        <dbReference type="EMBL" id="KAG2912815.1"/>
    </source>
</evidence>
<accession>A0A8T1C0I9</accession>
<proteinExistence type="predicted"/>
<reference evidence="1" key="1">
    <citation type="submission" date="2018-10" db="EMBL/GenBank/DDBJ databases">
        <title>Effector identification in a new, highly contiguous assembly of the strawberry crown rot pathogen Phytophthora cactorum.</title>
        <authorList>
            <person name="Armitage A.D."/>
            <person name="Nellist C.F."/>
            <person name="Bates H."/>
            <person name="Vickerstaff R.J."/>
            <person name="Harrison R.J."/>
        </authorList>
    </citation>
    <scope>NUCLEOTIDE SEQUENCE</scope>
    <source>
        <strain evidence="1">4040</strain>
    </source>
</reference>
<name>A0A8T1C0I9_9STRA</name>
<sequence length="45" mass="5062">MSTIEKAALEIKRKITQRKKALASLAKFVVIPGLENDTFLAEECR</sequence>
<evidence type="ECO:0000313" key="2">
    <source>
        <dbReference type="Proteomes" id="UP000736787"/>
    </source>
</evidence>